<dbReference type="AlphaFoldDB" id="A0A835ZU12"/>
<sequence length="148" mass="15499">MRALALNGSCCSSALPLPAQNTLPSPPTTGPWWAPRVSQDHPDPQQILSGLFPGQAGAMGPVAWPPREGTGHPAQSRAGPGGVHRASASDLLPDRSQGRLGGMLRAPSLTFVSLGGIPCPQVPRLPFPALPLQQKGQPGFLERAFYLE</sequence>
<name>A0A835ZU12_SHEEP</name>
<accession>A0A835ZU12</accession>
<evidence type="ECO:0000313" key="3">
    <source>
        <dbReference type="Proteomes" id="UP000664991"/>
    </source>
</evidence>
<comment type="caution">
    <text evidence="2">The sequence shown here is derived from an EMBL/GenBank/DDBJ whole genome shotgun (WGS) entry which is preliminary data.</text>
</comment>
<evidence type="ECO:0000256" key="1">
    <source>
        <dbReference type="SAM" id="MobiDB-lite"/>
    </source>
</evidence>
<reference evidence="2 3" key="1">
    <citation type="submission" date="2020-12" db="EMBL/GenBank/DDBJ databases">
        <title>De novo assembly of Tibetan sheep genome.</title>
        <authorList>
            <person name="Li X."/>
        </authorList>
    </citation>
    <scope>NUCLEOTIDE SEQUENCE [LARGE SCALE GENOMIC DNA]</scope>
    <source>
        <tissue evidence="2">Heart</tissue>
    </source>
</reference>
<organism evidence="2 3">
    <name type="scientific">Ovis aries</name>
    <name type="common">Sheep</name>
    <dbReference type="NCBI Taxonomy" id="9940"/>
    <lineage>
        <taxon>Eukaryota</taxon>
        <taxon>Metazoa</taxon>
        <taxon>Chordata</taxon>
        <taxon>Craniata</taxon>
        <taxon>Vertebrata</taxon>
        <taxon>Euteleostomi</taxon>
        <taxon>Mammalia</taxon>
        <taxon>Eutheria</taxon>
        <taxon>Laurasiatheria</taxon>
        <taxon>Artiodactyla</taxon>
        <taxon>Ruminantia</taxon>
        <taxon>Pecora</taxon>
        <taxon>Bovidae</taxon>
        <taxon>Caprinae</taxon>
        <taxon>Ovis</taxon>
    </lineage>
</organism>
<proteinExistence type="predicted"/>
<feature type="region of interest" description="Disordered" evidence="1">
    <location>
        <begin position="58"/>
        <end position="99"/>
    </location>
</feature>
<evidence type="ECO:0000313" key="2">
    <source>
        <dbReference type="EMBL" id="KAG5196624.1"/>
    </source>
</evidence>
<gene>
    <name evidence="2" type="ORF">JEQ12_011310</name>
</gene>
<protein>
    <submittedName>
        <fullName evidence="2">Uncharacterized protein</fullName>
    </submittedName>
</protein>
<dbReference type="EMBL" id="JAEMGP010000021">
    <property type="protein sequence ID" value="KAG5196624.1"/>
    <property type="molecule type" value="Genomic_DNA"/>
</dbReference>
<dbReference type="Proteomes" id="UP000664991">
    <property type="component" value="Chromosome 21"/>
</dbReference>